<evidence type="ECO:0000259" key="8">
    <source>
        <dbReference type="Pfam" id="PF01467"/>
    </source>
</evidence>
<feature type="domain" description="Cytidyltransferase-like" evidence="8">
    <location>
        <begin position="7"/>
        <end position="185"/>
    </location>
</feature>
<dbReference type="NCBIfam" id="NF000839">
    <property type="entry name" value="PRK00071.1-1"/>
    <property type="match status" value="1"/>
</dbReference>
<dbReference type="SUPFAM" id="SSF52374">
    <property type="entry name" value="Nucleotidylyl transferase"/>
    <property type="match status" value="1"/>
</dbReference>
<dbReference type="PANTHER" id="PTHR39321">
    <property type="entry name" value="NICOTINATE-NUCLEOTIDE ADENYLYLTRANSFERASE-RELATED"/>
    <property type="match status" value="1"/>
</dbReference>
<evidence type="ECO:0000256" key="1">
    <source>
        <dbReference type="ARBA" id="ARBA00004790"/>
    </source>
</evidence>
<dbReference type="InterPro" id="IPR004821">
    <property type="entry name" value="Cyt_trans-like"/>
</dbReference>
<sequence length="218" mass="24401">MMPMHILYGGTFDPVHHGHLRLALEVSERFGNVPVHLVPCYIPPHRGETGATAAQRLRLLELAIDGEPRLRIDDRELRREGASYTADTLRQLRNELGPDVPLVMVLGTDAFAGFDLWKEWQQIPDLAHIVVVRRPGTLLDPEGEPARLLTERGGEAVDASARASGRVIELDPPWLDISATGVRERIGRGRSPRYLVPDNVWEEIRRLGLYGACPVKNF</sequence>
<proteinExistence type="inferred from homology"/>
<keyword evidence="3" id="KW-0808">Transferase</keyword>
<dbReference type="EMBL" id="LAZR01002065">
    <property type="protein sequence ID" value="KKN35081.1"/>
    <property type="molecule type" value="Genomic_DNA"/>
</dbReference>
<name>A0A0F9SDJ9_9ZZZZ</name>
<dbReference type="InterPro" id="IPR005248">
    <property type="entry name" value="NadD/NMNAT"/>
</dbReference>
<evidence type="ECO:0000256" key="6">
    <source>
        <dbReference type="ARBA" id="ARBA00022840"/>
    </source>
</evidence>
<dbReference type="GO" id="GO:0070566">
    <property type="term" value="F:adenylyltransferase activity"/>
    <property type="evidence" value="ECO:0007669"/>
    <property type="project" value="UniProtKB-ARBA"/>
</dbReference>
<dbReference type="Pfam" id="PF01467">
    <property type="entry name" value="CTP_transf_like"/>
    <property type="match status" value="1"/>
</dbReference>
<dbReference type="PANTHER" id="PTHR39321:SF3">
    <property type="entry name" value="PHOSPHOPANTETHEINE ADENYLYLTRANSFERASE"/>
    <property type="match status" value="1"/>
</dbReference>
<comment type="pathway">
    <text evidence="1">Cofactor biosynthesis; NAD(+) biosynthesis.</text>
</comment>
<dbReference type="NCBIfam" id="TIGR00125">
    <property type="entry name" value="cyt_tran_rel"/>
    <property type="match status" value="1"/>
</dbReference>
<evidence type="ECO:0000256" key="4">
    <source>
        <dbReference type="ARBA" id="ARBA00022695"/>
    </source>
</evidence>
<keyword evidence="7" id="KW-0520">NAD</keyword>
<comment type="caution">
    <text evidence="9">The sequence shown here is derived from an EMBL/GenBank/DDBJ whole genome shotgun (WGS) entry which is preliminary data.</text>
</comment>
<keyword evidence="4" id="KW-0548">Nucleotidyltransferase</keyword>
<reference evidence="9" key="1">
    <citation type="journal article" date="2015" name="Nature">
        <title>Complex archaea that bridge the gap between prokaryotes and eukaryotes.</title>
        <authorList>
            <person name="Spang A."/>
            <person name="Saw J.H."/>
            <person name="Jorgensen S.L."/>
            <person name="Zaremba-Niedzwiedzka K."/>
            <person name="Martijn J."/>
            <person name="Lind A.E."/>
            <person name="van Eijk R."/>
            <person name="Schleper C."/>
            <person name="Guy L."/>
            <person name="Ettema T.J."/>
        </authorList>
    </citation>
    <scope>NUCLEOTIDE SEQUENCE</scope>
</reference>
<dbReference type="GO" id="GO:0009435">
    <property type="term" value="P:NAD+ biosynthetic process"/>
    <property type="evidence" value="ECO:0007669"/>
    <property type="project" value="UniProtKB-UniPathway"/>
</dbReference>
<evidence type="ECO:0000256" key="5">
    <source>
        <dbReference type="ARBA" id="ARBA00022741"/>
    </source>
</evidence>
<dbReference type="CDD" id="cd02165">
    <property type="entry name" value="NMNAT"/>
    <property type="match status" value="1"/>
</dbReference>
<evidence type="ECO:0000256" key="2">
    <source>
        <dbReference type="ARBA" id="ARBA00022642"/>
    </source>
</evidence>
<keyword evidence="6" id="KW-0067">ATP-binding</keyword>
<dbReference type="Gene3D" id="3.40.50.620">
    <property type="entry name" value="HUPs"/>
    <property type="match status" value="1"/>
</dbReference>
<gene>
    <name evidence="9" type="ORF">LCGC14_0787340</name>
</gene>
<evidence type="ECO:0000256" key="3">
    <source>
        <dbReference type="ARBA" id="ARBA00022679"/>
    </source>
</evidence>
<dbReference type="GO" id="GO:0005524">
    <property type="term" value="F:ATP binding"/>
    <property type="evidence" value="ECO:0007669"/>
    <property type="project" value="UniProtKB-KW"/>
</dbReference>
<protein>
    <recommendedName>
        <fullName evidence="8">Cytidyltransferase-like domain-containing protein</fullName>
    </recommendedName>
</protein>
<keyword evidence="2" id="KW-0662">Pyridine nucleotide biosynthesis</keyword>
<dbReference type="HAMAP" id="MF_00244">
    <property type="entry name" value="NaMN_adenylyltr"/>
    <property type="match status" value="1"/>
</dbReference>
<dbReference type="AlphaFoldDB" id="A0A0F9SDJ9"/>
<dbReference type="NCBIfam" id="TIGR00482">
    <property type="entry name" value="nicotinate (nicotinamide) nucleotide adenylyltransferase"/>
    <property type="match status" value="1"/>
</dbReference>
<organism evidence="9">
    <name type="scientific">marine sediment metagenome</name>
    <dbReference type="NCBI Taxonomy" id="412755"/>
    <lineage>
        <taxon>unclassified sequences</taxon>
        <taxon>metagenomes</taxon>
        <taxon>ecological metagenomes</taxon>
    </lineage>
</organism>
<evidence type="ECO:0000256" key="7">
    <source>
        <dbReference type="ARBA" id="ARBA00023027"/>
    </source>
</evidence>
<keyword evidence="5" id="KW-0547">Nucleotide-binding</keyword>
<dbReference type="UniPathway" id="UPA00253"/>
<dbReference type="InterPro" id="IPR014729">
    <property type="entry name" value="Rossmann-like_a/b/a_fold"/>
</dbReference>
<accession>A0A0F9SDJ9</accession>
<evidence type="ECO:0000313" key="9">
    <source>
        <dbReference type="EMBL" id="KKN35081.1"/>
    </source>
</evidence>